<evidence type="ECO:0000259" key="3">
    <source>
        <dbReference type="PROSITE" id="PS51228"/>
    </source>
</evidence>
<dbReference type="SUPFAM" id="SSF47027">
    <property type="entry name" value="Acyl-CoA binding protein"/>
    <property type="match status" value="1"/>
</dbReference>
<dbReference type="GO" id="GO:0000062">
    <property type="term" value="F:fatty-acyl-CoA binding"/>
    <property type="evidence" value="ECO:0007669"/>
    <property type="project" value="InterPro"/>
</dbReference>
<keyword evidence="4" id="KW-1185">Reference proteome</keyword>
<proteinExistence type="inferred from homology"/>
<dbReference type="InterPro" id="IPR000582">
    <property type="entry name" value="Acyl-CoA-binding_protein"/>
</dbReference>
<dbReference type="PANTHER" id="PTHR23310:SF62">
    <property type="entry name" value="ACYL-COA BINDING PROTEIN 1, ISOFORM A"/>
    <property type="match status" value="1"/>
</dbReference>
<dbReference type="KEGG" id="goe:100906103"/>
<reference evidence="5" key="1">
    <citation type="submission" date="2025-08" db="UniProtKB">
        <authorList>
            <consortium name="RefSeq"/>
        </authorList>
    </citation>
    <scope>IDENTIFICATION</scope>
</reference>
<protein>
    <submittedName>
        <fullName evidence="5">Acyl-CoA-binding protein</fullName>
    </submittedName>
</protein>
<evidence type="ECO:0000313" key="4">
    <source>
        <dbReference type="Proteomes" id="UP000694867"/>
    </source>
</evidence>
<dbReference type="Pfam" id="PF00887">
    <property type="entry name" value="ACBP"/>
    <property type="match status" value="1"/>
</dbReference>
<dbReference type="InterPro" id="IPR014352">
    <property type="entry name" value="FERM/acyl-CoA-bd_prot_sf"/>
</dbReference>
<sequence>MSEQEFNKAAEEVKALATRPTDDDLLELYALYKQATCGDNNTATAGFFDLKGKAKWNAWDAKKGMSKEDARTQYIAKVAALKG</sequence>
<gene>
    <name evidence="5" type="primary">LOC100906103</name>
</gene>
<feature type="domain" description="ACB" evidence="3">
    <location>
        <begin position="2"/>
        <end position="83"/>
    </location>
</feature>
<dbReference type="InterPro" id="IPR022408">
    <property type="entry name" value="Acyl-CoA-binding_prot_CS"/>
</dbReference>
<evidence type="ECO:0000256" key="1">
    <source>
        <dbReference type="ARBA" id="ARBA00005567"/>
    </source>
</evidence>
<dbReference type="GeneID" id="100906103"/>
<accession>A0AAJ6QP40</accession>
<dbReference type="GO" id="GO:0006631">
    <property type="term" value="P:fatty acid metabolic process"/>
    <property type="evidence" value="ECO:0007669"/>
    <property type="project" value="TreeGrafter"/>
</dbReference>
<dbReference type="PANTHER" id="PTHR23310">
    <property type="entry name" value="ACYL-COA-BINDING PROTEIN, ACBP"/>
    <property type="match status" value="1"/>
</dbReference>
<organism evidence="4 5">
    <name type="scientific">Galendromus occidentalis</name>
    <name type="common">western predatory mite</name>
    <dbReference type="NCBI Taxonomy" id="34638"/>
    <lineage>
        <taxon>Eukaryota</taxon>
        <taxon>Metazoa</taxon>
        <taxon>Ecdysozoa</taxon>
        <taxon>Arthropoda</taxon>
        <taxon>Chelicerata</taxon>
        <taxon>Arachnida</taxon>
        <taxon>Acari</taxon>
        <taxon>Parasitiformes</taxon>
        <taxon>Mesostigmata</taxon>
        <taxon>Gamasina</taxon>
        <taxon>Phytoseioidea</taxon>
        <taxon>Phytoseiidae</taxon>
        <taxon>Typhlodrominae</taxon>
        <taxon>Galendromus</taxon>
    </lineage>
</organism>
<dbReference type="Gene3D" id="1.20.80.10">
    <property type="match status" value="1"/>
</dbReference>
<dbReference type="AlphaFoldDB" id="A0AAJ6QP40"/>
<dbReference type="RefSeq" id="XP_003739151.1">
    <property type="nucleotide sequence ID" value="XM_003739103.1"/>
</dbReference>
<dbReference type="InterPro" id="IPR035984">
    <property type="entry name" value="Acyl-CoA-binding_sf"/>
</dbReference>
<evidence type="ECO:0000256" key="2">
    <source>
        <dbReference type="ARBA" id="ARBA00023121"/>
    </source>
</evidence>
<dbReference type="PROSITE" id="PS51228">
    <property type="entry name" value="ACB_2"/>
    <property type="match status" value="1"/>
</dbReference>
<name>A0AAJ6QP40_9ACAR</name>
<evidence type="ECO:0000313" key="5">
    <source>
        <dbReference type="RefSeq" id="XP_003739151.1"/>
    </source>
</evidence>
<dbReference type="PROSITE" id="PS00880">
    <property type="entry name" value="ACB_1"/>
    <property type="match status" value="1"/>
</dbReference>
<comment type="similarity">
    <text evidence="1">Belongs to the ACBP family.</text>
</comment>
<dbReference type="PRINTS" id="PR00689">
    <property type="entry name" value="ACOABINDINGP"/>
</dbReference>
<dbReference type="Proteomes" id="UP000694867">
    <property type="component" value="Unplaced"/>
</dbReference>
<keyword evidence="2" id="KW-0446">Lipid-binding</keyword>